<dbReference type="Pfam" id="PF04479">
    <property type="entry name" value="RTA1"/>
    <property type="match status" value="1"/>
</dbReference>
<dbReference type="STRING" id="2656787.A0A370TZ50"/>
<keyword evidence="7" id="KW-1185">Reference proteome</keyword>
<feature type="transmembrane region" description="Helical" evidence="5">
    <location>
        <begin position="74"/>
        <end position="97"/>
    </location>
</feature>
<feature type="transmembrane region" description="Helical" evidence="5">
    <location>
        <begin position="152"/>
        <end position="172"/>
    </location>
</feature>
<evidence type="ECO:0000256" key="1">
    <source>
        <dbReference type="ARBA" id="ARBA00004141"/>
    </source>
</evidence>
<dbReference type="RefSeq" id="XP_031873465.1">
    <property type="nucleotide sequence ID" value="XM_032009411.1"/>
</dbReference>
<comment type="subcellular location">
    <subcellularLocation>
        <location evidence="1">Membrane</location>
        <topology evidence="1">Multi-pass membrane protein</topology>
    </subcellularLocation>
</comment>
<reference evidence="6 7" key="1">
    <citation type="journal article" date="2018" name="IMA Fungus">
        <title>IMA Genome-F 9: Draft genome sequence of Annulohypoxylon stygium, Aspergillus mulundensis, Berkeleyomyces basicola (syn. Thielaviopsis basicola), Ceratocystis smalleyi, two Cercospora beticola strains, Coleophoma cylindrospora, Fusarium fracticaudum, Phialophora cf. hyalina, and Morchella septimelata.</title>
        <authorList>
            <person name="Wingfield B.D."/>
            <person name="Bills G.F."/>
            <person name="Dong Y."/>
            <person name="Huang W."/>
            <person name="Nel W.J."/>
            <person name="Swalarsk-Parry B.S."/>
            <person name="Vaghefi N."/>
            <person name="Wilken P.M."/>
            <person name="An Z."/>
            <person name="de Beer Z.W."/>
            <person name="De Vos L."/>
            <person name="Chen L."/>
            <person name="Duong T.A."/>
            <person name="Gao Y."/>
            <person name="Hammerbacher A."/>
            <person name="Kikkert J.R."/>
            <person name="Li Y."/>
            <person name="Li H."/>
            <person name="Li K."/>
            <person name="Li Q."/>
            <person name="Liu X."/>
            <person name="Ma X."/>
            <person name="Naidoo K."/>
            <person name="Pethybridge S.J."/>
            <person name="Sun J."/>
            <person name="Steenkamp E.T."/>
            <person name="van der Nest M.A."/>
            <person name="van Wyk S."/>
            <person name="Wingfield M.J."/>
            <person name="Xiong C."/>
            <person name="Yue Q."/>
            <person name="Zhang X."/>
        </authorList>
    </citation>
    <scope>NUCLEOTIDE SEQUENCE [LARGE SCALE GENOMIC DNA]</scope>
    <source>
        <strain evidence="6 7">BP 5553</strain>
    </source>
</reference>
<accession>A0A370TZ50</accession>
<name>A0A370TZ50_9HELO</name>
<keyword evidence="4 5" id="KW-0472">Membrane</keyword>
<evidence type="ECO:0008006" key="8">
    <source>
        <dbReference type="Google" id="ProtNLM"/>
    </source>
</evidence>
<dbReference type="AlphaFoldDB" id="A0A370TZ50"/>
<feature type="transmembrane region" description="Helical" evidence="5">
    <location>
        <begin position="117"/>
        <end position="140"/>
    </location>
</feature>
<organism evidence="6 7">
    <name type="scientific">Venustampulla echinocandica</name>
    <dbReference type="NCBI Taxonomy" id="2656787"/>
    <lineage>
        <taxon>Eukaryota</taxon>
        <taxon>Fungi</taxon>
        <taxon>Dikarya</taxon>
        <taxon>Ascomycota</taxon>
        <taxon>Pezizomycotina</taxon>
        <taxon>Leotiomycetes</taxon>
        <taxon>Helotiales</taxon>
        <taxon>Pleuroascaceae</taxon>
        <taxon>Venustampulla</taxon>
    </lineage>
</organism>
<sequence length="192" mass="21198">MQTLLLLLAPALFAASIYMVLGRLITYTRGESRAPIRQRWLTKIFVGGDVLSFLVQSGGGGLMAQAKSQNMGKILVVAGLAIQILFFGVFTITSGIFHWRINRSPTSESASTPWAKYIYALYAASMLILIRSLFRVIEFLGGNEGTLMSNEVYLYVFDAVLMLGVMVIFNLVHPGNIIGRKVQDDDIQLSDN</sequence>
<gene>
    <name evidence="6" type="ORF">BP5553_00788</name>
</gene>
<feature type="transmembrane region" description="Helical" evidence="5">
    <location>
        <begin position="41"/>
        <end position="62"/>
    </location>
</feature>
<dbReference type="GO" id="GO:0016020">
    <property type="term" value="C:membrane"/>
    <property type="evidence" value="ECO:0007669"/>
    <property type="project" value="UniProtKB-SubCell"/>
</dbReference>
<dbReference type="GeneID" id="43593637"/>
<evidence type="ECO:0000313" key="7">
    <source>
        <dbReference type="Proteomes" id="UP000254866"/>
    </source>
</evidence>
<keyword evidence="3 5" id="KW-1133">Transmembrane helix</keyword>
<dbReference type="Proteomes" id="UP000254866">
    <property type="component" value="Unassembled WGS sequence"/>
</dbReference>
<dbReference type="PANTHER" id="PTHR31465:SF35">
    <property type="entry name" value="RTA1 DOMAIN PROTEIN-RELATED"/>
    <property type="match status" value="1"/>
</dbReference>
<protein>
    <recommendedName>
        <fullName evidence="8">RTA1 like protein</fullName>
    </recommendedName>
</protein>
<proteinExistence type="predicted"/>
<dbReference type="PANTHER" id="PTHR31465">
    <property type="entry name" value="PROTEIN RTA1-RELATED"/>
    <property type="match status" value="1"/>
</dbReference>
<keyword evidence="2 5" id="KW-0812">Transmembrane</keyword>
<evidence type="ECO:0000256" key="4">
    <source>
        <dbReference type="ARBA" id="ARBA00023136"/>
    </source>
</evidence>
<evidence type="ECO:0000313" key="6">
    <source>
        <dbReference type="EMBL" id="RDL40809.1"/>
    </source>
</evidence>
<evidence type="ECO:0000256" key="2">
    <source>
        <dbReference type="ARBA" id="ARBA00022692"/>
    </source>
</evidence>
<dbReference type="EMBL" id="NPIC01000001">
    <property type="protein sequence ID" value="RDL40809.1"/>
    <property type="molecule type" value="Genomic_DNA"/>
</dbReference>
<dbReference type="InterPro" id="IPR007568">
    <property type="entry name" value="RTA1"/>
</dbReference>
<dbReference type="OrthoDB" id="3358017at2759"/>
<evidence type="ECO:0000256" key="3">
    <source>
        <dbReference type="ARBA" id="ARBA00022989"/>
    </source>
</evidence>
<evidence type="ECO:0000256" key="5">
    <source>
        <dbReference type="SAM" id="Phobius"/>
    </source>
</evidence>
<comment type="caution">
    <text evidence="6">The sequence shown here is derived from an EMBL/GenBank/DDBJ whole genome shotgun (WGS) entry which is preliminary data.</text>
</comment>